<reference evidence="2 3" key="1">
    <citation type="submission" date="2021-06" db="EMBL/GenBank/DDBJ databases">
        <title>FDA dAtabase for Regulatory Grade micrObial Sequences (FDA-ARGOS): Supporting development and validation of Infectious Disease Dx tests.</title>
        <authorList>
            <person name="Sproer C."/>
            <person name="Gronow S."/>
            <person name="Severitt S."/>
            <person name="Schroder I."/>
            <person name="Tallon L."/>
            <person name="Sadzewicz L."/>
            <person name="Zhao X."/>
            <person name="Boylan J."/>
            <person name="Ott S."/>
            <person name="Bowen H."/>
            <person name="Vavikolanu K."/>
            <person name="Mehta A."/>
            <person name="Aluvathingal J."/>
            <person name="Nadendla S."/>
            <person name="Lowell S."/>
            <person name="Myers T."/>
            <person name="Yan Y."/>
        </authorList>
    </citation>
    <scope>NUCLEOTIDE SEQUENCE [LARGE SCALE GENOMIC DNA]</scope>
    <source>
        <strain evidence="2 3">FDAARGOS 1425</strain>
    </source>
</reference>
<gene>
    <name evidence="2" type="ORF">I6L55_08225</name>
</gene>
<feature type="region of interest" description="Disordered" evidence="1">
    <location>
        <begin position="73"/>
        <end position="119"/>
    </location>
</feature>
<dbReference type="EMBL" id="CP077302">
    <property type="protein sequence ID" value="QXB17879.1"/>
    <property type="molecule type" value="Genomic_DNA"/>
</dbReference>
<feature type="compositionally biased region" description="Basic and acidic residues" evidence="1">
    <location>
        <begin position="1"/>
        <end position="12"/>
    </location>
</feature>
<sequence>MERQRRLREQRGKLQQRLNHGQHTPLTVQRGWQQRLTRQQRLPLRPGNQSGHETTKMNPHGYVSRLISIAESLQQRGRMERQRRLREQRGKLQQRLNHGQHTPLTVQRGRGADAKVTNR</sequence>
<feature type="compositionally biased region" description="Polar residues" evidence="1">
    <location>
        <begin position="16"/>
        <end position="27"/>
    </location>
</feature>
<accession>A0ABX8KX61</accession>
<organism evidence="2 3">
    <name type="scientific">Corynebacterium coyleae</name>
    <dbReference type="NCBI Taxonomy" id="53374"/>
    <lineage>
        <taxon>Bacteria</taxon>
        <taxon>Bacillati</taxon>
        <taxon>Actinomycetota</taxon>
        <taxon>Actinomycetes</taxon>
        <taxon>Mycobacteriales</taxon>
        <taxon>Corynebacteriaceae</taxon>
        <taxon>Corynebacterium</taxon>
    </lineage>
</organism>
<name>A0ABX8KX61_9CORY</name>
<feature type="compositionally biased region" description="Basic and acidic residues" evidence="1">
    <location>
        <begin position="77"/>
        <end position="90"/>
    </location>
</feature>
<dbReference type="RefSeq" id="WP_167594505.1">
    <property type="nucleotide sequence ID" value="NZ_CP047198.1"/>
</dbReference>
<feature type="compositionally biased region" description="Low complexity" evidence="1">
    <location>
        <begin position="29"/>
        <end position="45"/>
    </location>
</feature>
<proteinExistence type="predicted"/>
<evidence type="ECO:0000256" key="1">
    <source>
        <dbReference type="SAM" id="MobiDB-lite"/>
    </source>
</evidence>
<evidence type="ECO:0000313" key="2">
    <source>
        <dbReference type="EMBL" id="QXB17879.1"/>
    </source>
</evidence>
<dbReference type="GeneID" id="92750163"/>
<keyword evidence="3" id="KW-1185">Reference proteome</keyword>
<dbReference type="Proteomes" id="UP000683520">
    <property type="component" value="Chromosome"/>
</dbReference>
<protein>
    <submittedName>
        <fullName evidence="2">Uncharacterized protein</fullName>
    </submittedName>
</protein>
<feature type="region of interest" description="Disordered" evidence="1">
    <location>
        <begin position="1"/>
        <end position="61"/>
    </location>
</feature>
<evidence type="ECO:0000313" key="3">
    <source>
        <dbReference type="Proteomes" id="UP000683520"/>
    </source>
</evidence>